<name>A0ABY7TP85_9SPHN</name>
<feature type="region of interest" description="Disordered" evidence="1">
    <location>
        <begin position="80"/>
        <end position="100"/>
    </location>
</feature>
<keyword evidence="4" id="KW-1185">Reference proteome</keyword>
<dbReference type="Pfam" id="PF13577">
    <property type="entry name" value="SnoaL_4"/>
    <property type="match status" value="1"/>
</dbReference>
<dbReference type="InterPro" id="IPR032710">
    <property type="entry name" value="NTF2-like_dom_sf"/>
</dbReference>
<evidence type="ECO:0000313" key="3">
    <source>
        <dbReference type="EMBL" id="WCT74442.1"/>
    </source>
</evidence>
<dbReference type="SUPFAM" id="SSF54427">
    <property type="entry name" value="NTF2-like"/>
    <property type="match status" value="1"/>
</dbReference>
<evidence type="ECO:0000256" key="1">
    <source>
        <dbReference type="SAM" id="MobiDB-lite"/>
    </source>
</evidence>
<feature type="domain" description="SnoaL-like" evidence="2">
    <location>
        <begin position="15"/>
        <end position="99"/>
    </location>
</feature>
<evidence type="ECO:0000259" key="2">
    <source>
        <dbReference type="Pfam" id="PF13577"/>
    </source>
</evidence>
<dbReference type="Gene3D" id="3.10.450.50">
    <property type="match status" value="1"/>
</dbReference>
<proteinExistence type="predicted"/>
<feature type="compositionally biased region" description="Basic and acidic residues" evidence="1">
    <location>
        <begin position="91"/>
        <end position="100"/>
    </location>
</feature>
<dbReference type="RefSeq" id="WP_273689470.1">
    <property type="nucleotide sequence ID" value="NZ_CP117411.1"/>
</dbReference>
<sequence>MSGAAIGGLDPRLAALLDREEIRELRLRYSRCLDSGDFDAFDSVFAADARVIVTVGEMQGTEAIEAGLADAYRQFDRDGRGHYPFSARRRQSPDHAHGRR</sequence>
<dbReference type="InterPro" id="IPR037401">
    <property type="entry name" value="SnoaL-like"/>
</dbReference>
<gene>
    <name evidence="3" type="ORF">PQ455_04210</name>
</gene>
<reference evidence="3 4" key="1">
    <citation type="submission" date="2023-02" db="EMBL/GenBank/DDBJ databases">
        <title>Genome sequence of Sphingomonas naphthae.</title>
        <authorList>
            <person name="Kim S."/>
            <person name="Heo J."/>
            <person name="Kwon S.-W."/>
        </authorList>
    </citation>
    <scope>NUCLEOTIDE SEQUENCE [LARGE SCALE GENOMIC DNA]</scope>
    <source>
        <strain evidence="3 4">KACC 18716</strain>
    </source>
</reference>
<evidence type="ECO:0000313" key="4">
    <source>
        <dbReference type="Proteomes" id="UP001220395"/>
    </source>
</evidence>
<accession>A0ABY7TP85</accession>
<dbReference type="EMBL" id="CP117411">
    <property type="protein sequence ID" value="WCT74442.1"/>
    <property type="molecule type" value="Genomic_DNA"/>
</dbReference>
<dbReference type="Proteomes" id="UP001220395">
    <property type="component" value="Chromosome"/>
</dbReference>
<organism evidence="3 4">
    <name type="scientific">Sphingomonas naphthae</name>
    <dbReference type="NCBI Taxonomy" id="1813468"/>
    <lineage>
        <taxon>Bacteria</taxon>
        <taxon>Pseudomonadati</taxon>
        <taxon>Pseudomonadota</taxon>
        <taxon>Alphaproteobacteria</taxon>
        <taxon>Sphingomonadales</taxon>
        <taxon>Sphingomonadaceae</taxon>
        <taxon>Sphingomonas</taxon>
    </lineage>
</organism>
<protein>
    <submittedName>
        <fullName evidence="3">Nuclear transport factor 2 family protein</fullName>
    </submittedName>
</protein>